<accession>A0ABV7PEN3</accession>
<organism evidence="1 2">
    <name type="scientific">Amycolatopsis speibonae</name>
    <dbReference type="NCBI Taxonomy" id="1450224"/>
    <lineage>
        <taxon>Bacteria</taxon>
        <taxon>Bacillati</taxon>
        <taxon>Actinomycetota</taxon>
        <taxon>Actinomycetes</taxon>
        <taxon>Pseudonocardiales</taxon>
        <taxon>Pseudonocardiaceae</taxon>
        <taxon>Amycolatopsis</taxon>
    </lineage>
</organism>
<dbReference type="EMBL" id="JBHRWK010000107">
    <property type="protein sequence ID" value="MFC3456001.1"/>
    <property type="molecule type" value="Genomic_DNA"/>
</dbReference>
<sequence length="552" mass="61312">MSDEPTAAELADELLDVLASEMPLMATFDNIAGHDHELRDVSEAGDARLRERAVRIAGHAARSTDPDRITLGVVAHHAESLLTRLDARLSEFILADPMAAEGIGALSWLPQLAPSGEQAEEDYLARLSAFPEFFEALADRHRAGIEAGRTPVERAVRNAVDYLDRFLAAEPNPLVVPALTGDRMARRERLFTEKVRPALVAYREMLAHEIAGHGRPDDRPGLCWLEGGKKSYAGLVKTHTTTGVSAEELHRTGLEIGRALDEEYRRLGAAVFGEDDPVAVRRRLRTDPSLRWRDADEMITTATDAVARATAAAPGWFRRVPSAECVVRAVPEADGPSAAQAYYMPPSADGSRPGVYSTNAYRVTERFRFIAESVAFHEAVPGHHFQACVSFELEGVPRLRKLVPLSAFDEGWALYTERLADEMGLYSDDIMRLGMVAEDSLRAARLVVDTGLHALGWTRQQCVDYLTEHCVLSGVEVRSETDRYIEWPGQALSYMTGRLEIQRLRALAEDRLGEAFDIRDFHDVVLRHGQVPLPVLGDVLREWVERVRLGRE</sequence>
<dbReference type="Proteomes" id="UP001595645">
    <property type="component" value="Unassembled WGS sequence"/>
</dbReference>
<gene>
    <name evidence="1" type="ORF">ACFOSH_41775</name>
</gene>
<comment type="caution">
    <text evidence="1">The sequence shown here is derived from an EMBL/GenBank/DDBJ whole genome shotgun (WGS) entry which is preliminary data.</text>
</comment>
<reference evidence="2" key="1">
    <citation type="journal article" date="2019" name="Int. J. Syst. Evol. Microbiol.">
        <title>The Global Catalogue of Microorganisms (GCM) 10K type strain sequencing project: providing services to taxonomists for standard genome sequencing and annotation.</title>
        <authorList>
            <consortium name="The Broad Institute Genomics Platform"/>
            <consortium name="The Broad Institute Genome Sequencing Center for Infectious Disease"/>
            <person name="Wu L."/>
            <person name="Ma J."/>
        </authorList>
    </citation>
    <scope>NUCLEOTIDE SEQUENCE [LARGE SCALE GENOMIC DNA]</scope>
    <source>
        <strain evidence="2">CGMCC 4.7676</strain>
    </source>
</reference>
<name>A0ABV7PEN3_9PSEU</name>
<proteinExistence type="predicted"/>
<dbReference type="Pfam" id="PF05960">
    <property type="entry name" value="DUF885"/>
    <property type="match status" value="1"/>
</dbReference>
<evidence type="ECO:0000313" key="2">
    <source>
        <dbReference type="Proteomes" id="UP001595645"/>
    </source>
</evidence>
<dbReference type="InterPro" id="IPR010281">
    <property type="entry name" value="DUF885"/>
</dbReference>
<dbReference type="PANTHER" id="PTHR33361">
    <property type="entry name" value="GLR0591 PROTEIN"/>
    <property type="match status" value="1"/>
</dbReference>
<dbReference type="RefSeq" id="WP_378246959.1">
    <property type="nucleotide sequence ID" value="NZ_JBHRWK010000107.1"/>
</dbReference>
<dbReference type="PANTHER" id="PTHR33361:SF2">
    <property type="entry name" value="DUF885 DOMAIN-CONTAINING PROTEIN"/>
    <property type="match status" value="1"/>
</dbReference>
<keyword evidence="2" id="KW-1185">Reference proteome</keyword>
<evidence type="ECO:0000313" key="1">
    <source>
        <dbReference type="EMBL" id="MFC3456001.1"/>
    </source>
</evidence>
<protein>
    <submittedName>
        <fullName evidence="1">DUF885 domain-containing protein</fullName>
    </submittedName>
</protein>